<dbReference type="GO" id="GO:0015421">
    <property type="term" value="F:ABC-type oligopeptide transporter activity"/>
    <property type="evidence" value="ECO:0007669"/>
    <property type="project" value="TreeGrafter"/>
</dbReference>
<feature type="transmembrane region" description="Helical" evidence="7">
    <location>
        <begin position="240"/>
        <end position="261"/>
    </location>
</feature>
<evidence type="ECO:0000256" key="3">
    <source>
        <dbReference type="ARBA" id="ARBA00022741"/>
    </source>
</evidence>
<evidence type="ECO:0000313" key="11">
    <source>
        <dbReference type="Proteomes" id="UP000539313"/>
    </source>
</evidence>
<organism evidence="10 11">
    <name type="scientific">Thermomonospora cellulosilytica</name>
    <dbReference type="NCBI Taxonomy" id="1411118"/>
    <lineage>
        <taxon>Bacteria</taxon>
        <taxon>Bacillati</taxon>
        <taxon>Actinomycetota</taxon>
        <taxon>Actinomycetes</taxon>
        <taxon>Streptosporangiales</taxon>
        <taxon>Thermomonosporaceae</taxon>
        <taxon>Thermomonospora</taxon>
    </lineage>
</organism>
<evidence type="ECO:0000256" key="7">
    <source>
        <dbReference type="SAM" id="Phobius"/>
    </source>
</evidence>
<feature type="domain" description="ABC transmembrane type-1" evidence="9">
    <location>
        <begin position="23"/>
        <end position="298"/>
    </location>
</feature>
<dbReference type="AlphaFoldDB" id="A0A7W3RBT8"/>
<accession>A0A7W3RBT8</accession>
<feature type="domain" description="ABC transporter" evidence="8">
    <location>
        <begin position="304"/>
        <end position="555"/>
    </location>
</feature>
<dbReference type="GO" id="GO:0005886">
    <property type="term" value="C:plasma membrane"/>
    <property type="evidence" value="ECO:0007669"/>
    <property type="project" value="UniProtKB-SubCell"/>
</dbReference>
<feature type="transmembrane region" description="Helical" evidence="7">
    <location>
        <begin position="21"/>
        <end position="43"/>
    </location>
</feature>
<evidence type="ECO:0000256" key="2">
    <source>
        <dbReference type="ARBA" id="ARBA00022692"/>
    </source>
</evidence>
<dbReference type="Gene3D" id="3.40.50.300">
    <property type="entry name" value="P-loop containing nucleotide triphosphate hydrolases"/>
    <property type="match status" value="1"/>
</dbReference>
<evidence type="ECO:0000313" key="10">
    <source>
        <dbReference type="EMBL" id="MBA9007382.1"/>
    </source>
</evidence>
<sequence length="561" mass="57492">MTTTETADRLLWRTARRGGGWAAVLAVVALADTAVTLALPAVLGRAVDEALSPGAVGTAVWLCAALIAASAAIDLLLEWAGGAGSARATAWLRHTFVRHVLAAGPSSRLDPGDTASRMVGGAAEAGQAPVAVIRAAVAVLPPVGAAAALVWIDWPIAVALAVAMPLLVLLLRAFVRDMSGTVRRYLTVQGAMAGRLAEALRGIRTIAAAGTVERETRRVLAPLPELRREGARMWRVQGGVGARGLLAVVALQAAVLAVAGVQLAAGRITAGELVAAAQYAVLAAGLGPLVAQFGRIGRARGAAARASEVLGRPVPSHGTEELPPGPGALEFRRVRAGVLADVTLLIPGGAAVAVVGRSGSGKSLLAALAGRLADPDSGQVLLDGVELPRLTRAALRGAVGYAFARPDLFGATVLDAIAFGSPGAPEHALHHAARAACADPFVRRLPAGYATPLAETPLSGGQAQRLGLARAFAHGGRLLILDDATSSLDTATEVEIGRALFEAFTDRTRLITAHRASTAARADLVVWLEAGRVRAVAPHHALWNDPAYRAVFATAPEDPDE</sequence>
<keyword evidence="11" id="KW-1185">Reference proteome</keyword>
<dbReference type="InterPro" id="IPR039421">
    <property type="entry name" value="Type_1_exporter"/>
</dbReference>
<dbReference type="PROSITE" id="PS00211">
    <property type="entry name" value="ABC_TRANSPORTER_1"/>
    <property type="match status" value="1"/>
</dbReference>
<keyword evidence="3" id="KW-0547">Nucleotide-binding</keyword>
<dbReference type="GO" id="GO:0016887">
    <property type="term" value="F:ATP hydrolysis activity"/>
    <property type="evidence" value="ECO:0007669"/>
    <property type="project" value="InterPro"/>
</dbReference>
<dbReference type="InterPro" id="IPR036640">
    <property type="entry name" value="ABC1_TM_sf"/>
</dbReference>
<dbReference type="InterPro" id="IPR003593">
    <property type="entry name" value="AAA+_ATPase"/>
</dbReference>
<dbReference type="GO" id="GO:0005524">
    <property type="term" value="F:ATP binding"/>
    <property type="evidence" value="ECO:0007669"/>
    <property type="project" value="UniProtKB-KW"/>
</dbReference>
<evidence type="ECO:0000256" key="1">
    <source>
        <dbReference type="ARBA" id="ARBA00004651"/>
    </source>
</evidence>
<evidence type="ECO:0000256" key="5">
    <source>
        <dbReference type="ARBA" id="ARBA00022989"/>
    </source>
</evidence>
<feature type="transmembrane region" description="Helical" evidence="7">
    <location>
        <begin position="156"/>
        <end position="175"/>
    </location>
</feature>
<dbReference type="Gene3D" id="1.20.1560.10">
    <property type="entry name" value="ABC transporter type 1, transmembrane domain"/>
    <property type="match status" value="1"/>
</dbReference>
<comment type="subcellular location">
    <subcellularLocation>
        <location evidence="1">Cell membrane</location>
        <topology evidence="1">Multi-pass membrane protein</topology>
    </subcellularLocation>
</comment>
<proteinExistence type="predicted"/>
<dbReference type="PROSITE" id="PS50929">
    <property type="entry name" value="ABC_TM1F"/>
    <property type="match status" value="1"/>
</dbReference>
<dbReference type="SMART" id="SM00382">
    <property type="entry name" value="AAA"/>
    <property type="match status" value="1"/>
</dbReference>
<dbReference type="Pfam" id="PF00005">
    <property type="entry name" value="ABC_tran"/>
    <property type="match status" value="1"/>
</dbReference>
<name>A0A7W3RBT8_9ACTN</name>
<dbReference type="InterPro" id="IPR027417">
    <property type="entry name" value="P-loop_NTPase"/>
</dbReference>
<dbReference type="InterPro" id="IPR017871">
    <property type="entry name" value="ABC_transporter-like_CS"/>
</dbReference>
<gene>
    <name evidence="10" type="ORF">HNR21_006264</name>
</gene>
<dbReference type="PROSITE" id="PS50893">
    <property type="entry name" value="ABC_TRANSPORTER_2"/>
    <property type="match status" value="1"/>
</dbReference>
<dbReference type="SUPFAM" id="SSF90123">
    <property type="entry name" value="ABC transporter transmembrane region"/>
    <property type="match status" value="1"/>
</dbReference>
<evidence type="ECO:0000259" key="8">
    <source>
        <dbReference type="PROSITE" id="PS50893"/>
    </source>
</evidence>
<dbReference type="EMBL" id="JACJII010000001">
    <property type="protein sequence ID" value="MBA9007382.1"/>
    <property type="molecule type" value="Genomic_DNA"/>
</dbReference>
<dbReference type="RefSeq" id="WP_312881442.1">
    <property type="nucleotide sequence ID" value="NZ_JACJII010000001.1"/>
</dbReference>
<evidence type="ECO:0000259" key="9">
    <source>
        <dbReference type="PROSITE" id="PS50929"/>
    </source>
</evidence>
<dbReference type="Proteomes" id="UP000539313">
    <property type="component" value="Unassembled WGS sequence"/>
</dbReference>
<dbReference type="PANTHER" id="PTHR43394:SF1">
    <property type="entry name" value="ATP-BINDING CASSETTE SUB-FAMILY B MEMBER 10, MITOCHONDRIAL"/>
    <property type="match status" value="1"/>
</dbReference>
<comment type="caution">
    <text evidence="10">The sequence shown here is derived from an EMBL/GenBank/DDBJ whole genome shotgun (WGS) entry which is preliminary data.</text>
</comment>
<protein>
    <submittedName>
        <fullName evidence="10">ATP-binding cassette subfamily B protein</fullName>
    </submittedName>
</protein>
<reference evidence="10 11" key="1">
    <citation type="submission" date="2020-08" db="EMBL/GenBank/DDBJ databases">
        <title>Sequencing the genomes of 1000 actinobacteria strains.</title>
        <authorList>
            <person name="Klenk H.-P."/>
        </authorList>
    </citation>
    <scope>NUCLEOTIDE SEQUENCE [LARGE SCALE GENOMIC DNA]</scope>
    <source>
        <strain evidence="10 11">DSM 45823</strain>
    </source>
</reference>
<keyword evidence="6 7" id="KW-0472">Membrane</keyword>
<dbReference type="Pfam" id="PF00664">
    <property type="entry name" value="ABC_membrane"/>
    <property type="match status" value="1"/>
</dbReference>
<dbReference type="InterPro" id="IPR011527">
    <property type="entry name" value="ABC1_TM_dom"/>
</dbReference>
<feature type="transmembrane region" description="Helical" evidence="7">
    <location>
        <begin position="131"/>
        <end position="150"/>
    </location>
</feature>
<dbReference type="PANTHER" id="PTHR43394">
    <property type="entry name" value="ATP-DEPENDENT PERMEASE MDL1, MITOCHONDRIAL"/>
    <property type="match status" value="1"/>
</dbReference>
<keyword evidence="4 10" id="KW-0067">ATP-binding</keyword>
<evidence type="ECO:0000256" key="4">
    <source>
        <dbReference type="ARBA" id="ARBA00022840"/>
    </source>
</evidence>
<keyword evidence="2 7" id="KW-0812">Transmembrane</keyword>
<feature type="transmembrane region" description="Helical" evidence="7">
    <location>
        <begin position="273"/>
        <end position="291"/>
    </location>
</feature>
<dbReference type="InterPro" id="IPR003439">
    <property type="entry name" value="ABC_transporter-like_ATP-bd"/>
</dbReference>
<evidence type="ECO:0000256" key="6">
    <source>
        <dbReference type="ARBA" id="ARBA00023136"/>
    </source>
</evidence>
<feature type="transmembrane region" description="Helical" evidence="7">
    <location>
        <begin position="55"/>
        <end position="77"/>
    </location>
</feature>
<dbReference type="SUPFAM" id="SSF52540">
    <property type="entry name" value="P-loop containing nucleoside triphosphate hydrolases"/>
    <property type="match status" value="1"/>
</dbReference>
<keyword evidence="5 7" id="KW-1133">Transmembrane helix</keyword>